<evidence type="ECO:0000256" key="2">
    <source>
        <dbReference type="ARBA" id="ARBA00022448"/>
    </source>
</evidence>
<feature type="domain" description="RCK N-terminal" evidence="7">
    <location>
        <begin position="1"/>
        <end position="116"/>
    </location>
</feature>
<dbReference type="SUPFAM" id="SSF51735">
    <property type="entry name" value="NAD(P)-binding Rossmann-fold domains"/>
    <property type="match status" value="1"/>
</dbReference>
<dbReference type="GO" id="GO:0005886">
    <property type="term" value="C:plasma membrane"/>
    <property type="evidence" value="ECO:0007669"/>
    <property type="project" value="InterPro"/>
</dbReference>
<dbReference type="InterPro" id="IPR006036">
    <property type="entry name" value="K_uptake_TrkA"/>
</dbReference>
<keyword evidence="5" id="KW-0520">NAD</keyword>
<dbReference type="Gene3D" id="3.40.50.720">
    <property type="entry name" value="NAD(P)-binding Rossmann-like Domain"/>
    <property type="match status" value="1"/>
</dbReference>
<reference evidence="9 10" key="1">
    <citation type="submission" date="2011-05" db="EMBL/GenBank/DDBJ databases">
        <title>Complete sequence of Methanotorris igneus Kol 5.</title>
        <authorList>
            <consortium name="US DOE Joint Genome Institute"/>
            <person name="Lucas S."/>
            <person name="Han J."/>
            <person name="Lapidus A."/>
            <person name="Cheng J.-F."/>
            <person name="Goodwin L."/>
            <person name="Pitluck S."/>
            <person name="Peters L."/>
            <person name="Mikhailova N."/>
            <person name="Chertkov O."/>
            <person name="Han C."/>
            <person name="Tapia R."/>
            <person name="Land M."/>
            <person name="Hauser L."/>
            <person name="Kyrpides N."/>
            <person name="Ivanova N."/>
            <person name="Pagani I."/>
            <person name="Sieprawska-Lupa M."/>
            <person name="Whitman W."/>
            <person name="Woyke T."/>
        </authorList>
    </citation>
    <scope>NUCLEOTIDE SEQUENCE [LARGE SCALE GENOMIC DNA]</scope>
    <source>
        <strain evidence="10">DSM 5666 / JCM 11834 / Kol 5</strain>
    </source>
</reference>
<dbReference type="PRINTS" id="PR00335">
    <property type="entry name" value="KUPTAKETRKA"/>
</dbReference>
<dbReference type="Pfam" id="PF02254">
    <property type="entry name" value="TrkA_N"/>
    <property type="match status" value="1"/>
</dbReference>
<dbReference type="AlphaFoldDB" id="F6BDK2"/>
<dbReference type="Gene3D" id="3.30.70.1450">
    <property type="entry name" value="Regulator of K+ conductance, C-terminal domain"/>
    <property type="match status" value="1"/>
</dbReference>
<sequence>MYIIIAGIGRVGYTLAKSLSGKGYDLVLIDIDKEKCKTISAELDALVIHGDCTKTKILEDAGIEDADIFIAVTGKEEINLMSSLIAKDYGVAKTIARVSEPEYKDVFERLGVDVVISPELVAANYIEKLIERPGVVDLAIVGRGDAEILELVIPQNSKVANKKIKDLGRPKDYLIIAVYEDKELKIPDGNTELKPGERILVLVKSDSVDEIRKFFTE</sequence>
<dbReference type="InterPro" id="IPR050721">
    <property type="entry name" value="Trk_Ktr_HKT_K-transport"/>
</dbReference>
<dbReference type="RefSeq" id="WP_013799165.1">
    <property type="nucleotide sequence ID" value="NC_015562.1"/>
</dbReference>
<organism evidence="10">
    <name type="scientific">Methanotorris igneus (strain DSM 5666 / JCM 11834 / Kol 5)</name>
    <dbReference type="NCBI Taxonomy" id="880724"/>
    <lineage>
        <taxon>Archaea</taxon>
        <taxon>Methanobacteriati</taxon>
        <taxon>Methanobacteriota</taxon>
        <taxon>Methanomada group</taxon>
        <taxon>Methanococci</taxon>
        <taxon>Methanococcales</taxon>
        <taxon>Methanocaldococcaceae</taxon>
        <taxon>Methanotorris</taxon>
    </lineage>
</organism>
<accession>F6BDK2</accession>
<proteinExistence type="predicted"/>
<keyword evidence="4" id="KW-0630">Potassium</keyword>
<keyword evidence="6" id="KW-0406">Ion transport</keyword>
<keyword evidence="3" id="KW-0633">Potassium transport</keyword>
<name>F6BDK2_METIK</name>
<dbReference type="HOGENOM" id="CLU_046525_2_3_2"/>
<feature type="domain" description="RCK C-terminal" evidence="8">
    <location>
        <begin position="136"/>
        <end position="217"/>
    </location>
</feature>
<dbReference type="Pfam" id="PF02080">
    <property type="entry name" value="TrkA_C"/>
    <property type="match status" value="1"/>
</dbReference>
<dbReference type="SUPFAM" id="SSF116726">
    <property type="entry name" value="TrkA C-terminal domain-like"/>
    <property type="match status" value="1"/>
</dbReference>
<dbReference type="GeneID" id="10643875"/>
<dbReference type="PANTHER" id="PTHR43833">
    <property type="entry name" value="POTASSIUM CHANNEL PROTEIN 2-RELATED-RELATED"/>
    <property type="match status" value="1"/>
</dbReference>
<dbReference type="InterPro" id="IPR036291">
    <property type="entry name" value="NAD(P)-bd_dom_sf"/>
</dbReference>
<dbReference type="PANTHER" id="PTHR43833:SF5">
    <property type="entry name" value="TRK SYSTEM POTASSIUM UPTAKE PROTEIN TRKA"/>
    <property type="match status" value="1"/>
</dbReference>
<comment type="function">
    <text evidence="1">Part of a potassium transport system.</text>
</comment>
<dbReference type="InterPro" id="IPR003148">
    <property type="entry name" value="RCK_N"/>
</dbReference>
<gene>
    <name evidence="9" type="ordered locus">Metig_1021</name>
</gene>
<evidence type="ECO:0000259" key="7">
    <source>
        <dbReference type="PROSITE" id="PS51201"/>
    </source>
</evidence>
<dbReference type="PROSITE" id="PS51202">
    <property type="entry name" value="RCK_C"/>
    <property type="match status" value="1"/>
</dbReference>
<keyword evidence="2" id="KW-0813">Transport</keyword>
<dbReference type="OrthoDB" id="24929at2157"/>
<dbReference type="InterPro" id="IPR036721">
    <property type="entry name" value="RCK_C_sf"/>
</dbReference>
<evidence type="ECO:0000256" key="3">
    <source>
        <dbReference type="ARBA" id="ARBA00022538"/>
    </source>
</evidence>
<keyword evidence="10" id="KW-1185">Reference proteome</keyword>
<dbReference type="KEGG" id="mig:Metig_1021"/>
<evidence type="ECO:0000256" key="5">
    <source>
        <dbReference type="ARBA" id="ARBA00023027"/>
    </source>
</evidence>
<dbReference type="STRING" id="880724.Metig_1021"/>
<evidence type="ECO:0000256" key="4">
    <source>
        <dbReference type="ARBA" id="ARBA00022958"/>
    </source>
</evidence>
<evidence type="ECO:0000259" key="8">
    <source>
        <dbReference type="PROSITE" id="PS51202"/>
    </source>
</evidence>
<dbReference type="Proteomes" id="UP000009227">
    <property type="component" value="Chromosome"/>
</dbReference>
<dbReference type="GO" id="GO:0015079">
    <property type="term" value="F:potassium ion transmembrane transporter activity"/>
    <property type="evidence" value="ECO:0007669"/>
    <property type="project" value="InterPro"/>
</dbReference>
<dbReference type="PROSITE" id="PS51201">
    <property type="entry name" value="RCK_N"/>
    <property type="match status" value="1"/>
</dbReference>
<dbReference type="InterPro" id="IPR006037">
    <property type="entry name" value="RCK_C"/>
</dbReference>
<dbReference type="EMBL" id="CP002737">
    <property type="protein sequence ID" value="AEF96563.1"/>
    <property type="molecule type" value="Genomic_DNA"/>
</dbReference>
<evidence type="ECO:0000256" key="6">
    <source>
        <dbReference type="ARBA" id="ARBA00023065"/>
    </source>
</evidence>
<evidence type="ECO:0000256" key="1">
    <source>
        <dbReference type="ARBA" id="ARBA00003660"/>
    </source>
</evidence>
<evidence type="ECO:0000313" key="10">
    <source>
        <dbReference type="Proteomes" id="UP000009227"/>
    </source>
</evidence>
<protein>
    <submittedName>
        <fullName evidence="9">TrkA-N domain protein</fullName>
    </submittedName>
</protein>
<evidence type="ECO:0000313" key="9">
    <source>
        <dbReference type="EMBL" id="AEF96563.1"/>
    </source>
</evidence>